<dbReference type="InterPro" id="IPR032675">
    <property type="entry name" value="LRR_dom_sf"/>
</dbReference>
<dbReference type="PANTHER" id="PTHR45661">
    <property type="entry name" value="SURFACE ANTIGEN"/>
    <property type="match status" value="1"/>
</dbReference>
<protein>
    <recommendedName>
        <fullName evidence="4">Surface antigen BspA-like</fullName>
    </recommendedName>
</protein>
<evidence type="ECO:0000313" key="2">
    <source>
        <dbReference type="EMBL" id="KAK8838555.1"/>
    </source>
</evidence>
<dbReference type="EMBL" id="JAPFFF010000055">
    <property type="protein sequence ID" value="KAK8838555.1"/>
    <property type="molecule type" value="Genomic_DNA"/>
</dbReference>
<sequence>MFKLLLDNRIFFIPSKILFLSDVGSNIIDAIQKDNKYYIESDVNESVLQSFIDHWMNKKIPDIIISNFDQYYQLSQEFDRMKNLIQLCKKITSNYAIFSLMRKNQALKEKMQQKKNLLKQKEEKYQQVIQSFFNNNYAYPQSKFTKIKGDIEEEKRVGLLARNTILLNNILYVLNEEEKTASVFRCYQAEGDVFIPKFVMFNLCEYLVTSICEAAFLNVQNLKSILFPDDSQLGVICPFAFSRSSIERIRIPSHVTEIGRSAFSDCNKLETVDFSEDSELKSFKEQIFSYSSIKSLTIPSNLEILENEWCLGTPNLNEIKVSSKNKVFANYEEFVVGKSDKDEENYNVLYFANRNISSAKIPSFIENIAPYSFHQCSELDNVYFPNNSKLKLIGHSSFSLASLKDISIPSQVVKISGFAFVNCQQLQKVEFKEDSQLKTIGEFAFSDSLLKSISFPDHLKYIGQCAFSGCEELQTAEFPGNSEYKIFGKSLFSKSSLNSLSIPSSLEEFDDDWCHEISDLNNIKITQAKASNITYYDNKYLLGKLNLKSMNFDVLLFARRDIQHATIPSFVKKISNHAFSGCMKLECVEFLEDSELNEICYYSFAYCPIKKIKIPPSVTKIGGSSFFMSSLECLEFSQGSKLNFIGSYAFCYCPIQSITLPSSFDGFEKSWCFGVRSLKNINIYHSNEENIVYYDDSFILGKSDKKSDIFDIIILSRRNIKNIVIPSFIKYIAPYAFSQCQKIESIEFLKNSQLQIIDDYAFSFSFVEEILIPKTVTYIKDNAFCNCDKLRIIKFEKESELKFIGKSAFYSTSLKSFLIPKNVRKIPNAAFSSCNELLVIEIPEKSKLNLIDKKAFKYSKLELIFVPPRMKEIIP</sequence>
<feature type="coiled-coil region" evidence="1">
    <location>
        <begin position="97"/>
        <end position="131"/>
    </location>
</feature>
<dbReference type="Pfam" id="PF13306">
    <property type="entry name" value="LRR_5"/>
    <property type="match status" value="4"/>
</dbReference>
<dbReference type="Gene3D" id="3.80.10.10">
    <property type="entry name" value="Ribonuclease Inhibitor"/>
    <property type="match status" value="4"/>
</dbReference>
<name>A0ABR2GXA8_9EUKA</name>
<dbReference type="InterPro" id="IPR026906">
    <property type="entry name" value="LRR_5"/>
</dbReference>
<dbReference type="SUPFAM" id="SSF52058">
    <property type="entry name" value="L domain-like"/>
    <property type="match status" value="2"/>
</dbReference>
<evidence type="ECO:0000256" key="1">
    <source>
        <dbReference type="SAM" id="Coils"/>
    </source>
</evidence>
<evidence type="ECO:0000313" key="3">
    <source>
        <dbReference type="Proteomes" id="UP001470230"/>
    </source>
</evidence>
<dbReference type="PANTHER" id="PTHR45661:SF3">
    <property type="entry name" value="IG-LIKE DOMAIN-CONTAINING PROTEIN"/>
    <property type="match status" value="1"/>
</dbReference>
<dbReference type="Proteomes" id="UP001470230">
    <property type="component" value="Unassembled WGS sequence"/>
</dbReference>
<evidence type="ECO:0008006" key="4">
    <source>
        <dbReference type="Google" id="ProtNLM"/>
    </source>
</evidence>
<accession>A0ABR2GXA8</accession>
<gene>
    <name evidence="2" type="ORF">M9Y10_033185</name>
</gene>
<proteinExistence type="predicted"/>
<reference evidence="2 3" key="1">
    <citation type="submission" date="2024-04" db="EMBL/GenBank/DDBJ databases">
        <title>Tritrichomonas musculus Genome.</title>
        <authorList>
            <person name="Alves-Ferreira E."/>
            <person name="Grigg M."/>
            <person name="Lorenzi H."/>
            <person name="Galac M."/>
        </authorList>
    </citation>
    <scope>NUCLEOTIDE SEQUENCE [LARGE SCALE GENOMIC DNA]</scope>
    <source>
        <strain evidence="2 3">EAF2021</strain>
    </source>
</reference>
<comment type="caution">
    <text evidence="2">The sequence shown here is derived from an EMBL/GenBank/DDBJ whole genome shotgun (WGS) entry which is preliminary data.</text>
</comment>
<keyword evidence="3" id="KW-1185">Reference proteome</keyword>
<organism evidence="2 3">
    <name type="scientific">Tritrichomonas musculus</name>
    <dbReference type="NCBI Taxonomy" id="1915356"/>
    <lineage>
        <taxon>Eukaryota</taxon>
        <taxon>Metamonada</taxon>
        <taxon>Parabasalia</taxon>
        <taxon>Tritrichomonadida</taxon>
        <taxon>Tritrichomonadidae</taxon>
        <taxon>Tritrichomonas</taxon>
    </lineage>
</organism>
<dbReference type="InterPro" id="IPR053139">
    <property type="entry name" value="Surface_bspA-like"/>
</dbReference>
<keyword evidence="1" id="KW-0175">Coiled coil</keyword>